<evidence type="ECO:0000313" key="3">
    <source>
        <dbReference type="EMBL" id="MDS1270686.1"/>
    </source>
</evidence>
<feature type="domain" description="Serine aminopeptidase S33" evidence="2">
    <location>
        <begin position="85"/>
        <end position="202"/>
    </location>
</feature>
<dbReference type="EMBL" id="JAVLVT010000004">
    <property type="protein sequence ID" value="MDS1270686.1"/>
    <property type="molecule type" value="Genomic_DNA"/>
</dbReference>
<reference evidence="4" key="1">
    <citation type="submission" date="2023-07" db="EMBL/GenBank/DDBJ databases">
        <title>Novel species in the genus Lipingzhangella isolated from Sambhar Salt Lake.</title>
        <authorList>
            <person name="Jiya N."/>
            <person name="Kajale S."/>
            <person name="Sharma A."/>
        </authorList>
    </citation>
    <scope>NUCLEOTIDE SEQUENCE [LARGE SCALE GENOMIC DNA]</scope>
    <source>
        <strain evidence="4">LS1_29</strain>
    </source>
</reference>
<dbReference type="InterPro" id="IPR029058">
    <property type="entry name" value="AB_hydrolase_fold"/>
</dbReference>
<comment type="caution">
    <text evidence="3">The sequence shown here is derived from an EMBL/GenBank/DDBJ whole genome shotgun (WGS) entry which is preliminary data.</text>
</comment>
<keyword evidence="3" id="KW-0378">Hydrolase</keyword>
<dbReference type="RefSeq" id="WP_310912237.1">
    <property type="nucleotide sequence ID" value="NZ_JAVLVT010000004.1"/>
</dbReference>
<sequence length="336" mass="36009">MRFSPKKAIKPLIVALLVSLVVLCGAALVLATLVPAQEPRGDLDNLDFTELATDSAPPPETRSYTARDGTELSYRHYPAQADATEADTAVVLLHGSAYHSGYLAPLAHALADQGAAEVYTPDLRGHGPETEDRGDVDHIGQLEEDLADFAEFLDAERNHARLLLAGHSSGGGTALRFAGGQSSSGRFDGYALLAPYIHHTAPTYREGTWATVNTPRMAGLSMLNAVGVTAFNAGPVISFNMPERRRDGTETLQYSYDLQISMHPRGDYAADIAALPPDPLVLAGTEDETFHADRYPEVFAPHPTAEVRLLEGVSHFGVVNDEAAQQALVQWVEAGG</sequence>
<dbReference type="GO" id="GO:0016787">
    <property type="term" value="F:hydrolase activity"/>
    <property type="evidence" value="ECO:0007669"/>
    <property type="project" value="UniProtKB-KW"/>
</dbReference>
<dbReference type="PANTHER" id="PTHR43194">
    <property type="entry name" value="HYDROLASE ALPHA/BETA FOLD FAMILY"/>
    <property type="match status" value="1"/>
</dbReference>
<feature type="region of interest" description="Disordered" evidence="1">
    <location>
        <begin position="50"/>
        <end position="70"/>
    </location>
</feature>
<evidence type="ECO:0000259" key="2">
    <source>
        <dbReference type="Pfam" id="PF12146"/>
    </source>
</evidence>
<dbReference type="Proteomes" id="UP001250214">
    <property type="component" value="Unassembled WGS sequence"/>
</dbReference>
<organism evidence="3 4">
    <name type="scientific">Lipingzhangella rawalii</name>
    <dbReference type="NCBI Taxonomy" id="2055835"/>
    <lineage>
        <taxon>Bacteria</taxon>
        <taxon>Bacillati</taxon>
        <taxon>Actinomycetota</taxon>
        <taxon>Actinomycetes</taxon>
        <taxon>Streptosporangiales</taxon>
        <taxon>Nocardiopsidaceae</taxon>
        <taxon>Lipingzhangella</taxon>
    </lineage>
</organism>
<dbReference type="SUPFAM" id="SSF53474">
    <property type="entry name" value="alpha/beta-Hydrolases"/>
    <property type="match status" value="1"/>
</dbReference>
<protein>
    <submittedName>
        <fullName evidence="3">Alpha/beta hydrolase</fullName>
    </submittedName>
</protein>
<accession>A0ABU2H5V0</accession>
<dbReference type="InterPro" id="IPR022742">
    <property type="entry name" value="Hydrolase_4"/>
</dbReference>
<dbReference type="Pfam" id="PF12146">
    <property type="entry name" value="Hydrolase_4"/>
    <property type="match status" value="1"/>
</dbReference>
<dbReference type="PANTHER" id="PTHR43194:SF2">
    <property type="entry name" value="PEROXISOMAL MEMBRANE PROTEIN LPX1"/>
    <property type="match status" value="1"/>
</dbReference>
<keyword evidence="4" id="KW-1185">Reference proteome</keyword>
<proteinExistence type="predicted"/>
<gene>
    <name evidence="3" type="ORF">RIF23_10285</name>
</gene>
<evidence type="ECO:0000256" key="1">
    <source>
        <dbReference type="SAM" id="MobiDB-lite"/>
    </source>
</evidence>
<name>A0ABU2H5V0_9ACTN</name>
<evidence type="ECO:0000313" key="4">
    <source>
        <dbReference type="Proteomes" id="UP001250214"/>
    </source>
</evidence>
<dbReference type="Gene3D" id="3.40.50.1820">
    <property type="entry name" value="alpha/beta hydrolase"/>
    <property type="match status" value="1"/>
</dbReference>
<dbReference type="InterPro" id="IPR050228">
    <property type="entry name" value="Carboxylesterase_BioH"/>
</dbReference>